<dbReference type="Proteomes" id="UP000887563">
    <property type="component" value="Unplaced"/>
</dbReference>
<sequence length="77" mass="8271">MSPTTTKPYLPRLRATLTRRSSFQNALLPSRVVRPALVVTTTAKSDSCPWHASAVFTITSSSSRFATAIPSSFACPA</sequence>
<protein>
    <submittedName>
        <fullName evidence="2">Uncharacterized protein</fullName>
    </submittedName>
</protein>
<reference evidence="2" key="1">
    <citation type="submission" date="2022-11" db="UniProtKB">
        <authorList>
            <consortium name="WormBaseParasite"/>
        </authorList>
    </citation>
    <scope>IDENTIFICATION</scope>
</reference>
<accession>A0A914LMW1</accession>
<evidence type="ECO:0000313" key="1">
    <source>
        <dbReference type="Proteomes" id="UP000887563"/>
    </source>
</evidence>
<dbReference type="AlphaFoldDB" id="A0A914LMW1"/>
<evidence type="ECO:0000313" key="2">
    <source>
        <dbReference type="WBParaSite" id="Minc3s00671g15913"/>
    </source>
</evidence>
<name>A0A914LMW1_MELIC</name>
<organism evidence="1 2">
    <name type="scientific">Meloidogyne incognita</name>
    <name type="common">Southern root-knot nematode worm</name>
    <name type="synonym">Oxyuris incognita</name>
    <dbReference type="NCBI Taxonomy" id="6306"/>
    <lineage>
        <taxon>Eukaryota</taxon>
        <taxon>Metazoa</taxon>
        <taxon>Ecdysozoa</taxon>
        <taxon>Nematoda</taxon>
        <taxon>Chromadorea</taxon>
        <taxon>Rhabditida</taxon>
        <taxon>Tylenchina</taxon>
        <taxon>Tylenchomorpha</taxon>
        <taxon>Tylenchoidea</taxon>
        <taxon>Meloidogynidae</taxon>
        <taxon>Meloidogyninae</taxon>
        <taxon>Meloidogyne</taxon>
        <taxon>Meloidogyne incognita group</taxon>
    </lineage>
</organism>
<dbReference type="WBParaSite" id="Minc3s00671g15913">
    <property type="protein sequence ID" value="Minc3s00671g15913"/>
    <property type="gene ID" value="Minc3s00671g15913"/>
</dbReference>
<proteinExistence type="predicted"/>
<keyword evidence="1" id="KW-1185">Reference proteome</keyword>